<sequence length="432" mass="47428">MAVDCDWGSRTSRSQAISSQRELDSLAENCTTVINSDIVVDSNYTGSLILSGVTQITGSFSIGSNDQDSQLTSIEMPDLVAFYAAKPLSIHRGSKLTAVTFPKLRAMYGSGVEIDGAPNVQLNFPSLLNVTNIEVYRGLSSMNFPLLTQINESLKLCSFRGCGSVTPPTSLPSKFDLAIESLSLPELIRIGRDPTQNNTNADAYGLEISQVGGPQTIEVPWLSVNLPKLAAVTDQFDMKKYFGSISLPSLTTVPDIVSIHSYVREDIVLPSLEVVGEFNAYGSMTAVSLPSLTSISKMVLWRGVEFSSCFQEIAAFYDYPKIQGIDPYPFRCTWKDEEFIGVGAIIGICTGIAFLFGMLTIYFILWRRSQRRKAAKKRKEEEEYAMQQRYAVADCDSEVGTEVGSVHSDVTVVQQGTRGYVHRGVGDFTIIR</sequence>
<dbReference type="OrthoDB" id="3561772at2759"/>
<proteinExistence type="predicted"/>
<organism evidence="2 3">
    <name type="scientific">Cadophora malorum</name>
    <dbReference type="NCBI Taxonomy" id="108018"/>
    <lineage>
        <taxon>Eukaryota</taxon>
        <taxon>Fungi</taxon>
        <taxon>Dikarya</taxon>
        <taxon>Ascomycota</taxon>
        <taxon>Pezizomycotina</taxon>
        <taxon>Leotiomycetes</taxon>
        <taxon>Helotiales</taxon>
        <taxon>Ploettnerulaceae</taxon>
        <taxon>Cadophora</taxon>
    </lineage>
</organism>
<reference evidence="2" key="1">
    <citation type="submission" date="2021-02" db="EMBL/GenBank/DDBJ databases">
        <title>Genome sequence Cadophora malorum strain M34.</title>
        <authorList>
            <person name="Stefanovic E."/>
            <person name="Vu D."/>
            <person name="Scully C."/>
            <person name="Dijksterhuis J."/>
            <person name="Roader J."/>
            <person name="Houbraken J."/>
        </authorList>
    </citation>
    <scope>NUCLEOTIDE SEQUENCE</scope>
    <source>
        <strain evidence="2">M34</strain>
    </source>
</reference>
<comment type="caution">
    <text evidence="2">The sequence shown here is derived from an EMBL/GenBank/DDBJ whole genome shotgun (WGS) entry which is preliminary data.</text>
</comment>
<keyword evidence="1" id="KW-1133">Transmembrane helix</keyword>
<dbReference type="Proteomes" id="UP000664132">
    <property type="component" value="Unassembled WGS sequence"/>
</dbReference>
<keyword evidence="1" id="KW-0472">Membrane</keyword>
<evidence type="ECO:0000313" key="3">
    <source>
        <dbReference type="Proteomes" id="UP000664132"/>
    </source>
</evidence>
<evidence type="ECO:0000313" key="2">
    <source>
        <dbReference type="EMBL" id="KAG4417521.1"/>
    </source>
</evidence>
<evidence type="ECO:0000256" key="1">
    <source>
        <dbReference type="SAM" id="Phobius"/>
    </source>
</evidence>
<dbReference type="EMBL" id="JAFJYH010000152">
    <property type="protein sequence ID" value="KAG4417521.1"/>
    <property type="molecule type" value="Genomic_DNA"/>
</dbReference>
<dbReference type="AlphaFoldDB" id="A0A8H7W4N8"/>
<feature type="transmembrane region" description="Helical" evidence="1">
    <location>
        <begin position="339"/>
        <end position="366"/>
    </location>
</feature>
<protein>
    <submittedName>
        <fullName evidence="2">Uncharacterized protein</fullName>
    </submittedName>
</protein>
<accession>A0A8H7W4N8</accession>
<keyword evidence="3" id="KW-1185">Reference proteome</keyword>
<dbReference type="SUPFAM" id="SSF52058">
    <property type="entry name" value="L domain-like"/>
    <property type="match status" value="1"/>
</dbReference>
<gene>
    <name evidence="2" type="ORF">IFR04_009333</name>
</gene>
<keyword evidence="1" id="KW-0812">Transmembrane</keyword>
<name>A0A8H7W4N8_9HELO</name>